<dbReference type="Pfam" id="PF05035">
    <property type="entry name" value="DGOK"/>
    <property type="match status" value="1"/>
</dbReference>
<dbReference type="RefSeq" id="WP_188790306.1">
    <property type="nucleotide sequence ID" value="NZ_BMJV01000004.1"/>
</dbReference>
<keyword evidence="2" id="KW-1185">Reference proteome</keyword>
<protein>
    <submittedName>
        <fullName evidence="1">2-keto-3-deoxy-galactonokinase</fullName>
    </submittedName>
</protein>
<dbReference type="InterPro" id="IPR007729">
    <property type="entry name" value="DGOK"/>
</dbReference>
<accession>A0A8J2ZJY8</accession>
<sequence>MAHPDWIAAEYGHETLTLWQMAADGTVLDQGTEAHGGRALADLLPQGVPGVVSGQGPLPAPAVPAKVPGPEVAATSGALLLLQAVAQAQPVDLLGFEATRVAGFLVLNPGFDGVICLPGQTSRWVHISAGEIVSFRSFLTGGLMQSLGGLPTRGFDKAALAEAVDRAMSRPSGFAGDLAQIAAEARLAGLSSEDAAARIGGLLLGLELAAAKPYWLGQNVALVADGAFAAPWQAAIEAQGAPVVVADGPRMALEGLKQAWAARG</sequence>
<evidence type="ECO:0000313" key="1">
    <source>
        <dbReference type="EMBL" id="GGG73541.1"/>
    </source>
</evidence>
<dbReference type="GO" id="GO:0034194">
    <property type="term" value="P:D-galactonate catabolic process"/>
    <property type="evidence" value="ECO:0007669"/>
    <property type="project" value="InterPro"/>
</dbReference>
<proteinExistence type="predicted"/>
<reference evidence="1" key="2">
    <citation type="submission" date="2020-09" db="EMBL/GenBank/DDBJ databases">
        <authorList>
            <person name="Sun Q."/>
            <person name="Zhou Y."/>
        </authorList>
    </citation>
    <scope>NUCLEOTIDE SEQUENCE</scope>
    <source>
        <strain evidence="1">CGMCC 1.15762</strain>
    </source>
</reference>
<reference evidence="1" key="1">
    <citation type="journal article" date="2014" name="Int. J. Syst. Evol. Microbiol.">
        <title>Complete genome sequence of Corynebacterium casei LMG S-19264T (=DSM 44701T), isolated from a smear-ripened cheese.</title>
        <authorList>
            <consortium name="US DOE Joint Genome Institute (JGI-PGF)"/>
            <person name="Walter F."/>
            <person name="Albersmeier A."/>
            <person name="Kalinowski J."/>
            <person name="Ruckert C."/>
        </authorList>
    </citation>
    <scope>NUCLEOTIDE SEQUENCE</scope>
    <source>
        <strain evidence="1">CGMCC 1.15762</strain>
    </source>
</reference>
<gene>
    <name evidence="1" type="ORF">GCM10011415_22320</name>
</gene>
<dbReference type="Gene3D" id="3.30.420.310">
    <property type="entry name" value="2-keto-3-deoxy-galactonokinase, C-terminal domain"/>
    <property type="match status" value="1"/>
</dbReference>
<evidence type="ECO:0000313" key="2">
    <source>
        <dbReference type="Proteomes" id="UP000617145"/>
    </source>
</evidence>
<dbReference type="AlphaFoldDB" id="A0A8J2ZJY8"/>
<dbReference type="Proteomes" id="UP000617145">
    <property type="component" value="Unassembled WGS sequence"/>
</dbReference>
<dbReference type="InterPro" id="IPR042257">
    <property type="entry name" value="DGOK_C"/>
</dbReference>
<comment type="caution">
    <text evidence="1">The sequence shown here is derived from an EMBL/GenBank/DDBJ whole genome shotgun (WGS) entry which is preliminary data.</text>
</comment>
<dbReference type="EMBL" id="BMJV01000004">
    <property type="protein sequence ID" value="GGG73541.1"/>
    <property type="molecule type" value="Genomic_DNA"/>
</dbReference>
<dbReference type="GO" id="GO:0008671">
    <property type="term" value="F:2-dehydro-3-deoxygalactonokinase activity"/>
    <property type="evidence" value="ECO:0007669"/>
    <property type="project" value="InterPro"/>
</dbReference>
<organism evidence="1 2">
    <name type="scientific">Salipiger pallidus</name>
    <dbReference type="NCBI Taxonomy" id="1775170"/>
    <lineage>
        <taxon>Bacteria</taxon>
        <taxon>Pseudomonadati</taxon>
        <taxon>Pseudomonadota</taxon>
        <taxon>Alphaproteobacteria</taxon>
        <taxon>Rhodobacterales</taxon>
        <taxon>Roseobacteraceae</taxon>
        <taxon>Salipiger</taxon>
    </lineage>
</organism>
<name>A0A8J2ZJY8_9RHOB</name>